<evidence type="ECO:0000256" key="1">
    <source>
        <dbReference type="ARBA" id="ARBA00004167"/>
    </source>
</evidence>
<dbReference type="CDD" id="cd09488">
    <property type="entry name" value="SAM_EPH-R"/>
    <property type="match status" value="1"/>
</dbReference>
<keyword evidence="2" id="KW-0547">Nucleotide-binding</keyword>
<evidence type="ECO:0000256" key="4">
    <source>
        <dbReference type="ARBA" id="ARBA00023136"/>
    </source>
</evidence>
<dbReference type="AlphaFoldDB" id="A0A9D3ME31"/>
<dbReference type="InterPro" id="IPR001660">
    <property type="entry name" value="SAM"/>
</dbReference>
<dbReference type="InterPro" id="IPR050449">
    <property type="entry name" value="Ephrin_rcpt_TKs"/>
</dbReference>
<proteinExistence type="predicted"/>
<sequence>MRLTSGSETEDPVTPELSSGTVEEWLEAIKMGQYKEHFSNAGYVTLDSVIYINSSDLGNMGVTLVGHQKKILTSIQSLQTQGTHVQV</sequence>
<evidence type="ECO:0000259" key="6">
    <source>
        <dbReference type="PROSITE" id="PS50105"/>
    </source>
</evidence>
<dbReference type="FunFam" id="1.10.150.50:FF:000001">
    <property type="entry name" value="Ephrin type-A receptor 5"/>
    <property type="match status" value="1"/>
</dbReference>
<dbReference type="GO" id="GO:0005886">
    <property type="term" value="C:plasma membrane"/>
    <property type="evidence" value="ECO:0007669"/>
    <property type="project" value="TreeGrafter"/>
</dbReference>
<evidence type="ECO:0000256" key="2">
    <source>
        <dbReference type="ARBA" id="ARBA00022741"/>
    </source>
</evidence>
<dbReference type="PANTHER" id="PTHR46877:SF8">
    <property type="entry name" value="RECEPTOR PROTEIN-TYROSINE KINASE"/>
    <property type="match status" value="1"/>
</dbReference>
<evidence type="ECO:0000313" key="7">
    <source>
        <dbReference type="EMBL" id="KAG5847292.1"/>
    </source>
</evidence>
<dbReference type="SUPFAM" id="SSF47769">
    <property type="entry name" value="SAM/Pointed domain"/>
    <property type="match status" value="1"/>
</dbReference>
<keyword evidence="5" id="KW-0675">Receptor</keyword>
<dbReference type="GO" id="GO:0007411">
    <property type="term" value="P:axon guidance"/>
    <property type="evidence" value="ECO:0007669"/>
    <property type="project" value="TreeGrafter"/>
</dbReference>
<dbReference type="Proteomes" id="UP001044222">
    <property type="component" value="Chromosome 6"/>
</dbReference>
<evidence type="ECO:0000313" key="8">
    <source>
        <dbReference type="Proteomes" id="UP001044222"/>
    </source>
</evidence>
<dbReference type="InterPro" id="IPR013761">
    <property type="entry name" value="SAM/pointed_sf"/>
</dbReference>
<dbReference type="GO" id="GO:0005005">
    <property type="term" value="F:transmembrane-ephrin receptor activity"/>
    <property type="evidence" value="ECO:0007669"/>
    <property type="project" value="TreeGrafter"/>
</dbReference>
<reference evidence="7" key="1">
    <citation type="submission" date="2021-01" db="EMBL/GenBank/DDBJ databases">
        <title>A chromosome-scale assembly of European eel, Anguilla anguilla.</title>
        <authorList>
            <person name="Henkel C."/>
            <person name="Jong-Raadsen S.A."/>
            <person name="Dufour S."/>
            <person name="Weltzien F.-A."/>
            <person name="Palstra A.P."/>
            <person name="Pelster B."/>
            <person name="Spaink H.P."/>
            <person name="Van Den Thillart G.E."/>
            <person name="Jansen H."/>
            <person name="Zahm M."/>
            <person name="Klopp C."/>
            <person name="Cedric C."/>
            <person name="Louis A."/>
            <person name="Berthelot C."/>
            <person name="Parey E."/>
            <person name="Roest Crollius H."/>
            <person name="Montfort J."/>
            <person name="Robinson-Rechavi M."/>
            <person name="Bucao C."/>
            <person name="Bouchez O."/>
            <person name="Gislard M."/>
            <person name="Lluch J."/>
            <person name="Milhes M."/>
            <person name="Lampietro C."/>
            <person name="Lopez Roques C."/>
            <person name="Donnadieu C."/>
            <person name="Braasch I."/>
            <person name="Desvignes T."/>
            <person name="Postlethwait J."/>
            <person name="Bobe J."/>
            <person name="Guiguen Y."/>
            <person name="Dirks R."/>
        </authorList>
    </citation>
    <scope>NUCLEOTIDE SEQUENCE</scope>
    <source>
        <strain evidence="7">Tag_6206</strain>
        <tissue evidence="7">Liver</tissue>
    </source>
</reference>
<dbReference type="PROSITE" id="PS50105">
    <property type="entry name" value="SAM_DOMAIN"/>
    <property type="match status" value="1"/>
</dbReference>
<comment type="caution">
    <text evidence="7">The sequence shown here is derived from an EMBL/GenBank/DDBJ whole genome shotgun (WGS) entry which is preliminary data.</text>
</comment>
<keyword evidence="4" id="KW-0472">Membrane</keyword>
<dbReference type="GO" id="GO:0005524">
    <property type="term" value="F:ATP binding"/>
    <property type="evidence" value="ECO:0007669"/>
    <property type="project" value="UniProtKB-KW"/>
</dbReference>
<organism evidence="7 8">
    <name type="scientific">Anguilla anguilla</name>
    <name type="common">European freshwater eel</name>
    <name type="synonym">Muraena anguilla</name>
    <dbReference type="NCBI Taxonomy" id="7936"/>
    <lineage>
        <taxon>Eukaryota</taxon>
        <taxon>Metazoa</taxon>
        <taxon>Chordata</taxon>
        <taxon>Craniata</taxon>
        <taxon>Vertebrata</taxon>
        <taxon>Euteleostomi</taxon>
        <taxon>Actinopterygii</taxon>
        <taxon>Neopterygii</taxon>
        <taxon>Teleostei</taxon>
        <taxon>Anguilliformes</taxon>
        <taxon>Anguillidae</taxon>
        <taxon>Anguilla</taxon>
    </lineage>
</organism>
<dbReference type="SMART" id="SM00454">
    <property type="entry name" value="SAM"/>
    <property type="match status" value="1"/>
</dbReference>
<keyword evidence="8" id="KW-1185">Reference proteome</keyword>
<gene>
    <name evidence="7" type="ORF">ANANG_G00124480</name>
</gene>
<comment type="subcellular location">
    <subcellularLocation>
        <location evidence="1">Membrane</location>
        <topology evidence="1">Single-pass membrane protein</topology>
    </subcellularLocation>
</comment>
<name>A0A9D3ME31_ANGAN</name>
<protein>
    <recommendedName>
        <fullName evidence="6">SAM domain-containing protein</fullName>
    </recommendedName>
</protein>
<dbReference type="Pfam" id="PF00536">
    <property type="entry name" value="SAM_1"/>
    <property type="match status" value="1"/>
</dbReference>
<feature type="domain" description="SAM" evidence="6">
    <location>
        <begin position="17"/>
        <end position="81"/>
    </location>
</feature>
<evidence type="ECO:0000256" key="5">
    <source>
        <dbReference type="ARBA" id="ARBA00023170"/>
    </source>
</evidence>
<dbReference type="GO" id="GO:0030425">
    <property type="term" value="C:dendrite"/>
    <property type="evidence" value="ECO:0007669"/>
    <property type="project" value="TreeGrafter"/>
</dbReference>
<accession>A0A9D3ME31</accession>
<dbReference type="Gene3D" id="1.10.150.50">
    <property type="entry name" value="Transcription Factor, Ets-1"/>
    <property type="match status" value="1"/>
</dbReference>
<dbReference type="PANTHER" id="PTHR46877">
    <property type="entry name" value="EPH RECEPTOR A5"/>
    <property type="match status" value="1"/>
</dbReference>
<evidence type="ECO:0000256" key="3">
    <source>
        <dbReference type="ARBA" id="ARBA00022840"/>
    </source>
</evidence>
<keyword evidence="3" id="KW-0067">ATP-binding</keyword>
<dbReference type="EMBL" id="JAFIRN010000006">
    <property type="protein sequence ID" value="KAG5847292.1"/>
    <property type="molecule type" value="Genomic_DNA"/>
</dbReference>